<dbReference type="OrthoDB" id="26719at2759"/>
<feature type="domain" description="4'-phosphopantetheinyl transferase N-terminal" evidence="5">
    <location>
        <begin position="27"/>
        <end position="136"/>
    </location>
</feature>
<dbReference type="GO" id="GO:0008897">
    <property type="term" value="F:holo-[acyl-carrier-protein] synthase activity"/>
    <property type="evidence" value="ECO:0007669"/>
    <property type="project" value="UniProtKB-EC"/>
</dbReference>
<evidence type="ECO:0000256" key="2">
    <source>
        <dbReference type="ARBA" id="ARBA00022679"/>
    </source>
</evidence>
<keyword evidence="7" id="KW-1185">Reference proteome</keyword>
<feature type="region of interest" description="Disordered" evidence="3">
    <location>
        <begin position="324"/>
        <end position="361"/>
    </location>
</feature>
<feature type="domain" description="4'-phosphopantetheinyl transferase" evidence="4">
    <location>
        <begin position="261"/>
        <end position="290"/>
    </location>
</feature>
<dbReference type="Pfam" id="PF22624">
    <property type="entry name" value="AASDHPPT_N"/>
    <property type="match status" value="1"/>
</dbReference>
<dbReference type="SUPFAM" id="SSF56214">
    <property type="entry name" value="4'-phosphopantetheinyl transferase"/>
    <property type="match status" value="2"/>
</dbReference>
<dbReference type="GO" id="GO:0019878">
    <property type="term" value="P:lysine biosynthetic process via aminoadipic acid"/>
    <property type="evidence" value="ECO:0007669"/>
    <property type="project" value="TreeGrafter"/>
</dbReference>
<name>A0A165FY03_XYLHT</name>
<dbReference type="Pfam" id="PF01648">
    <property type="entry name" value="ACPS"/>
    <property type="match status" value="1"/>
</dbReference>
<dbReference type="AlphaFoldDB" id="A0A165FY03"/>
<dbReference type="InterPro" id="IPR037143">
    <property type="entry name" value="4-PPantetheinyl_Trfase_dom_sf"/>
</dbReference>
<dbReference type="GO" id="GO:0005829">
    <property type="term" value="C:cytosol"/>
    <property type="evidence" value="ECO:0007669"/>
    <property type="project" value="TreeGrafter"/>
</dbReference>
<keyword evidence="2 6" id="KW-0808">Transferase</keyword>
<evidence type="ECO:0000256" key="3">
    <source>
        <dbReference type="SAM" id="MobiDB-lite"/>
    </source>
</evidence>
<organism evidence="6 7">
    <name type="scientific">Xylona heveae (strain CBS 132557 / TC161)</name>
    <dbReference type="NCBI Taxonomy" id="1328760"/>
    <lineage>
        <taxon>Eukaryota</taxon>
        <taxon>Fungi</taxon>
        <taxon>Dikarya</taxon>
        <taxon>Ascomycota</taxon>
        <taxon>Pezizomycotina</taxon>
        <taxon>Xylonomycetes</taxon>
        <taxon>Xylonales</taxon>
        <taxon>Xylonaceae</taxon>
        <taxon>Xylona</taxon>
    </lineage>
</organism>
<reference evidence="6 7" key="1">
    <citation type="journal article" date="2016" name="Fungal Biol.">
        <title>The genome of Xylona heveae provides a window into fungal endophytism.</title>
        <authorList>
            <person name="Gazis R."/>
            <person name="Kuo A."/>
            <person name="Riley R."/>
            <person name="LaButti K."/>
            <person name="Lipzen A."/>
            <person name="Lin J."/>
            <person name="Amirebrahimi M."/>
            <person name="Hesse C.N."/>
            <person name="Spatafora J.W."/>
            <person name="Henrissat B."/>
            <person name="Hainaut M."/>
            <person name="Grigoriev I.V."/>
            <person name="Hibbett D.S."/>
        </authorList>
    </citation>
    <scope>NUCLEOTIDE SEQUENCE [LARGE SCALE GENOMIC DNA]</scope>
    <source>
        <strain evidence="6 7">TC161</strain>
    </source>
</reference>
<evidence type="ECO:0000313" key="7">
    <source>
        <dbReference type="Proteomes" id="UP000076632"/>
    </source>
</evidence>
<dbReference type="EC" id="2.7.8.7" evidence="1"/>
<dbReference type="EMBL" id="KV407460">
    <property type="protein sequence ID" value="KZF21519.1"/>
    <property type="molecule type" value="Genomic_DNA"/>
</dbReference>
<dbReference type="PANTHER" id="PTHR12215">
    <property type="entry name" value="PHOSPHOPANTETHEINE TRANSFERASE"/>
    <property type="match status" value="1"/>
</dbReference>
<dbReference type="Proteomes" id="UP000076632">
    <property type="component" value="Unassembled WGS sequence"/>
</dbReference>
<dbReference type="PANTHER" id="PTHR12215:SF10">
    <property type="entry name" value="L-AMINOADIPATE-SEMIALDEHYDE DEHYDROGENASE-PHOSPHOPANTETHEINYL TRANSFERASE"/>
    <property type="match status" value="1"/>
</dbReference>
<dbReference type="RefSeq" id="XP_018187074.1">
    <property type="nucleotide sequence ID" value="XM_018334354.1"/>
</dbReference>
<protein>
    <recommendedName>
        <fullName evidence="1">holo-[acyl-carrier-protein] synthase</fullName>
        <ecNumber evidence="1">2.7.8.7</ecNumber>
    </recommendedName>
</protein>
<accession>A0A165FY03</accession>
<dbReference type="GO" id="GO:0000287">
    <property type="term" value="F:magnesium ion binding"/>
    <property type="evidence" value="ECO:0007669"/>
    <property type="project" value="InterPro"/>
</dbReference>
<dbReference type="STRING" id="1328760.A0A165FY03"/>
<feature type="compositionally biased region" description="Polar residues" evidence="3">
    <location>
        <begin position="333"/>
        <end position="342"/>
    </location>
</feature>
<evidence type="ECO:0000259" key="4">
    <source>
        <dbReference type="Pfam" id="PF01648"/>
    </source>
</evidence>
<gene>
    <name evidence="6" type="ORF">L228DRAFT_261682</name>
</gene>
<dbReference type="OMA" id="PHRRPYW"/>
<dbReference type="Gene3D" id="3.90.470.20">
    <property type="entry name" value="4'-phosphopantetheinyl transferase domain"/>
    <property type="match status" value="2"/>
</dbReference>
<evidence type="ECO:0000259" key="5">
    <source>
        <dbReference type="Pfam" id="PF22624"/>
    </source>
</evidence>
<dbReference type="InParanoid" id="A0A165FY03"/>
<sequence>MGHEGSDALFRWLLDTRKWVVEVHPDSQYQRALHKITADEQKAVGKYLHDKDRLMSLGSHLLKYSAISTVCGTSWSDISIGRDEFGKPIYVTSPLPHNASTLPSSLNSTSSNPVPSARPIQFNVSHQAGLVALVGIPSSSVRVGIDIVCVDERDDYKSIQRRGGMAEWVSMYDEVFSAGEISDMKRCACGVDLDLDLASEDSTGTGTAPGTVPETQTHVSADELAPVIQDGARPLRPNTEVTLRLHSGRIVTFNANLIIDAQLRLFYAHWCLKEAYIKMTGEALLAGWLKELEFRNVRPPKPAGPRAIEAQLVGLGGIQAQSVGLGGSLGQPHGQSQSQPNDRNLGLGHDQPKGHADPRWGTTVTDFDTVFRGQKVPNLRIDLTAFEQQYMIATAVLEAGPSEDFQGGDDKFPDFKDINLERDVFPLSG</sequence>
<evidence type="ECO:0000313" key="6">
    <source>
        <dbReference type="EMBL" id="KZF21519.1"/>
    </source>
</evidence>
<dbReference type="InterPro" id="IPR055066">
    <property type="entry name" value="AASDHPPT_N"/>
</dbReference>
<dbReference type="InterPro" id="IPR050559">
    <property type="entry name" value="P-Pant_transferase_sf"/>
</dbReference>
<dbReference type="InterPro" id="IPR008278">
    <property type="entry name" value="4-PPantetheinyl_Trfase_dom"/>
</dbReference>
<dbReference type="GeneID" id="28899491"/>
<proteinExistence type="predicted"/>
<evidence type="ECO:0000256" key="1">
    <source>
        <dbReference type="ARBA" id="ARBA00013172"/>
    </source>
</evidence>